<dbReference type="EMBL" id="LGSZ01000040">
    <property type="protein sequence ID" value="KPH80552.1"/>
    <property type="molecule type" value="Genomic_DNA"/>
</dbReference>
<dbReference type="PATRIC" id="fig|1526658.3.peg.3898"/>
<gene>
    <name evidence="1" type="ORF">AE618_12320</name>
</gene>
<keyword evidence="2" id="KW-1185">Reference proteome</keyword>
<proteinExistence type="predicted"/>
<dbReference type="Proteomes" id="UP000037822">
    <property type="component" value="Unassembled WGS sequence"/>
</dbReference>
<accession>A0A0N1F4N2</accession>
<reference evidence="1 2" key="1">
    <citation type="submission" date="2015-07" db="EMBL/GenBank/DDBJ databases">
        <title>Whole genome sequencing of Bosea vaviloviae isolated from cave pool.</title>
        <authorList>
            <person name="Tan N.E.H."/>
            <person name="Lee Y.P."/>
            <person name="Gan H.M."/>
            <person name="Barton H."/>
            <person name="Savka M.A."/>
        </authorList>
    </citation>
    <scope>NUCLEOTIDE SEQUENCE [LARGE SCALE GENOMIC DNA]</scope>
    <source>
        <strain evidence="1 2">SD260</strain>
    </source>
</reference>
<protein>
    <submittedName>
        <fullName evidence="1">Uncharacterized protein</fullName>
    </submittedName>
</protein>
<dbReference type="RefSeq" id="WP_054209354.1">
    <property type="nucleotide sequence ID" value="NZ_LGSZ01000040.1"/>
</dbReference>
<sequence>MKAHPLDLLLAVSNYSRAVTTVVEQFAAPGLTRQQYQALIQLLETDLAGLAAIILLDVKRADLPSEDWSRSRFIALRGFSEGDAS</sequence>
<name>A0A0N1F4N2_9HYPH</name>
<comment type="caution">
    <text evidence="1">The sequence shown here is derived from an EMBL/GenBank/DDBJ whole genome shotgun (WGS) entry which is preliminary data.</text>
</comment>
<dbReference type="AlphaFoldDB" id="A0A0N1F4N2"/>
<evidence type="ECO:0000313" key="2">
    <source>
        <dbReference type="Proteomes" id="UP000037822"/>
    </source>
</evidence>
<evidence type="ECO:0000313" key="1">
    <source>
        <dbReference type="EMBL" id="KPH80552.1"/>
    </source>
</evidence>
<organism evidence="1 2">
    <name type="scientific">Bosea vaviloviae</name>
    <dbReference type="NCBI Taxonomy" id="1526658"/>
    <lineage>
        <taxon>Bacteria</taxon>
        <taxon>Pseudomonadati</taxon>
        <taxon>Pseudomonadota</taxon>
        <taxon>Alphaproteobacteria</taxon>
        <taxon>Hyphomicrobiales</taxon>
        <taxon>Boseaceae</taxon>
        <taxon>Bosea</taxon>
    </lineage>
</organism>